<dbReference type="Pfam" id="PF13439">
    <property type="entry name" value="Glyco_transf_4"/>
    <property type="match status" value="1"/>
</dbReference>
<dbReference type="GO" id="GO:0016757">
    <property type="term" value="F:glycosyltransferase activity"/>
    <property type="evidence" value="ECO:0007669"/>
    <property type="project" value="UniProtKB-ARBA"/>
</dbReference>
<dbReference type="AlphaFoldDB" id="A0A5N0TIF7"/>
<evidence type="ECO:0000313" key="2">
    <source>
        <dbReference type="EMBL" id="KAA9133059.1"/>
    </source>
</evidence>
<dbReference type="EMBL" id="VYXP01000002">
    <property type="protein sequence ID" value="KAA9133059.1"/>
    <property type="molecule type" value="Genomic_DNA"/>
</dbReference>
<gene>
    <name evidence="2" type="ORF">F3N42_01475</name>
</gene>
<evidence type="ECO:0000313" key="3">
    <source>
        <dbReference type="Proteomes" id="UP000325372"/>
    </source>
</evidence>
<name>A0A5N0TIF7_9GAMM</name>
<keyword evidence="3" id="KW-1185">Reference proteome</keyword>
<organism evidence="2 3">
    <name type="scientific">Marinihelvus fidelis</name>
    <dbReference type="NCBI Taxonomy" id="2613842"/>
    <lineage>
        <taxon>Bacteria</taxon>
        <taxon>Pseudomonadati</taxon>
        <taxon>Pseudomonadota</taxon>
        <taxon>Gammaproteobacteria</taxon>
        <taxon>Chromatiales</taxon>
        <taxon>Wenzhouxiangellaceae</taxon>
        <taxon>Marinihelvus</taxon>
    </lineage>
</organism>
<accession>A0A5N0TIF7</accession>
<proteinExistence type="predicted"/>
<sequence>MPEHSSGLALGGSASSEHDLTVVYLTRTGLLEPLGQSQVFAYLQALASNFRIVLVTCEKKADFADRAKVDAARLSCRQIGIEWKPLPFEQGPRSISILRQLFQFAATVRREHKRGKVIVHARSYLPALAGLAMFKRYDIPFVFDMRALWPEELILARRLKRGSLVHKGLVSLERQCLMNGETVSLTKAAADHLEKQYPIALAGRQIHVIPTCADLSAFTPKIEPGDQLIFGCNGTVLSGWFRLDLLARSFNALADAFPSARLQIVTRDDHAEVKRRLAEEGCQVEKVEIFEAAPEEMPAIVQKQTASMMFFKGGLAKLGSCPTKLGEILGCGRPVISNRGIEEVYRIITDNRVGVEFVESEPATFIQSLTRLLADESLSGRCRQTAEQTFSLERGVGSYRKIYRHVSSVRNLAKQAT</sequence>
<dbReference type="Proteomes" id="UP000325372">
    <property type="component" value="Unassembled WGS sequence"/>
</dbReference>
<dbReference type="Gene3D" id="3.40.50.2000">
    <property type="entry name" value="Glycogen Phosphorylase B"/>
    <property type="match status" value="2"/>
</dbReference>
<evidence type="ECO:0000259" key="1">
    <source>
        <dbReference type="Pfam" id="PF13439"/>
    </source>
</evidence>
<dbReference type="PANTHER" id="PTHR12526">
    <property type="entry name" value="GLYCOSYLTRANSFERASE"/>
    <property type="match status" value="1"/>
</dbReference>
<dbReference type="SUPFAM" id="SSF53756">
    <property type="entry name" value="UDP-Glycosyltransferase/glycogen phosphorylase"/>
    <property type="match status" value="1"/>
</dbReference>
<dbReference type="InterPro" id="IPR028098">
    <property type="entry name" value="Glyco_trans_4-like_N"/>
</dbReference>
<dbReference type="Pfam" id="PF13692">
    <property type="entry name" value="Glyco_trans_1_4"/>
    <property type="match status" value="1"/>
</dbReference>
<keyword evidence="2" id="KW-0808">Transferase</keyword>
<comment type="caution">
    <text evidence="2">The sequence shown here is derived from an EMBL/GenBank/DDBJ whole genome shotgun (WGS) entry which is preliminary data.</text>
</comment>
<protein>
    <submittedName>
        <fullName evidence="2">Glycosyltransferase family 4 protein</fullName>
    </submittedName>
</protein>
<feature type="domain" description="Glycosyltransferase subfamily 4-like N-terminal" evidence="1">
    <location>
        <begin position="42"/>
        <end position="216"/>
    </location>
</feature>
<reference evidence="2 3" key="1">
    <citation type="submission" date="2019-09" db="EMBL/GenBank/DDBJ databases">
        <title>Wenzhouxiangella sp. Genome sequencing and assembly.</title>
        <authorList>
            <person name="Zhang R."/>
        </authorList>
    </citation>
    <scope>NUCLEOTIDE SEQUENCE [LARGE SCALE GENOMIC DNA]</scope>
    <source>
        <strain evidence="2 3">W260</strain>
    </source>
</reference>